<keyword evidence="1" id="KW-0812">Transmembrane</keyword>
<name>A0A087TK99_STEMI</name>
<dbReference type="STRING" id="407821.A0A087TK99"/>
<organism evidence="2 3">
    <name type="scientific">Stegodyphus mimosarum</name>
    <name type="common">African social velvet spider</name>
    <dbReference type="NCBI Taxonomy" id="407821"/>
    <lineage>
        <taxon>Eukaryota</taxon>
        <taxon>Metazoa</taxon>
        <taxon>Ecdysozoa</taxon>
        <taxon>Arthropoda</taxon>
        <taxon>Chelicerata</taxon>
        <taxon>Arachnida</taxon>
        <taxon>Araneae</taxon>
        <taxon>Araneomorphae</taxon>
        <taxon>Entelegynae</taxon>
        <taxon>Eresoidea</taxon>
        <taxon>Eresidae</taxon>
        <taxon>Stegodyphus</taxon>
    </lineage>
</organism>
<feature type="non-terminal residue" evidence="2">
    <location>
        <position position="151"/>
    </location>
</feature>
<keyword evidence="3" id="KW-1185">Reference proteome</keyword>
<dbReference type="AlphaFoldDB" id="A0A087TK99"/>
<sequence>MGKNDTFMEPKENGLAIPTAAVLCLGLSFYIILIIVGLLVRKCLIARGMCTNCCPKVTETNCCERCSTYAQQCNWKLPTVDNCLDIICPTKQRVNCIEFLVCDWGNLQCCNGGGTYTCGSGEYTCVCEAPRCENINCLCCEISFRNVSANQ</sequence>
<feature type="transmembrane region" description="Helical" evidence="1">
    <location>
        <begin position="20"/>
        <end position="40"/>
    </location>
</feature>
<dbReference type="OMA" id="EPQDCCW"/>
<dbReference type="Proteomes" id="UP000054359">
    <property type="component" value="Unassembled WGS sequence"/>
</dbReference>
<dbReference type="OrthoDB" id="6365775at2759"/>
<evidence type="ECO:0000313" key="3">
    <source>
        <dbReference type="Proteomes" id="UP000054359"/>
    </source>
</evidence>
<reference evidence="2 3" key="1">
    <citation type="submission" date="2013-11" db="EMBL/GenBank/DDBJ databases">
        <title>Genome sequencing of Stegodyphus mimosarum.</title>
        <authorList>
            <person name="Bechsgaard J."/>
        </authorList>
    </citation>
    <scope>NUCLEOTIDE SEQUENCE [LARGE SCALE GENOMIC DNA]</scope>
</reference>
<evidence type="ECO:0000313" key="2">
    <source>
        <dbReference type="EMBL" id="KFM65538.1"/>
    </source>
</evidence>
<keyword evidence="1" id="KW-0472">Membrane</keyword>
<evidence type="ECO:0000256" key="1">
    <source>
        <dbReference type="SAM" id="Phobius"/>
    </source>
</evidence>
<gene>
    <name evidence="2" type="ORF">X975_02526</name>
</gene>
<protein>
    <submittedName>
        <fullName evidence="2">Uncharacterized protein</fullName>
    </submittedName>
</protein>
<proteinExistence type="predicted"/>
<accession>A0A087TK99</accession>
<dbReference type="EMBL" id="KK115611">
    <property type="protein sequence ID" value="KFM65538.1"/>
    <property type="molecule type" value="Genomic_DNA"/>
</dbReference>
<keyword evidence="1" id="KW-1133">Transmembrane helix</keyword>